<keyword evidence="6 9" id="KW-1133">Transmembrane helix</keyword>
<dbReference type="PANTHER" id="PTHR12369:SF45">
    <property type="entry name" value="HEXOSYLTRANSFERASE"/>
    <property type="match status" value="1"/>
</dbReference>
<evidence type="ECO:0000256" key="5">
    <source>
        <dbReference type="ARBA" id="ARBA00022968"/>
    </source>
</evidence>
<name>A0AAE1PKD7_9EUCA</name>
<accession>A0AAE1PKD7</accession>
<dbReference type="GO" id="GO:0047238">
    <property type="term" value="F:glucuronosyl-N-acetylgalactosaminyl-proteoglycan 4-beta-N-acetylgalactosaminyltransferase activity"/>
    <property type="evidence" value="ECO:0007669"/>
    <property type="project" value="TreeGrafter"/>
</dbReference>
<evidence type="ECO:0000313" key="11">
    <source>
        <dbReference type="Proteomes" id="UP001292094"/>
    </source>
</evidence>
<dbReference type="SUPFAM" id="SSF53448">
    <property type="entry name" value="Nucleotide-diphospho-sugar transferases"/>
    <property type="match status" value="1"/>
</dbReference>
<evidence type="ECO:0000256" key="8">
    <source>
        <dbReference type="ARBA" id="ARBA00023136"/>
    </source>
</evidence>
<comment type="similarity">
    <text evidence="2 9">Belongs to the chondroitin N-acetylgalactosaminyltransferase family.</text>
</comment>
<dbReference type="InterPro" id="IPR029044">
    <property type="entry name" value="Nucleotide-diphossugar_trans"/>
</dbReference>
<keyword evidence="11" id="KW-1185">Reference proteome</keyword>
<organism evidence="10 11">
    <name type="scientific">Petrolisthes manimaculis</name>
    <dbReference type="NCBI Taxonomy" id="1843537"/>
    <lineage>
        <taxon>Eukaryota</taxon>
        <taxon>Metazoa</taxon>
        <taxon>Ecdysozoa</taxon>
        <taxon>Arthropoda</taxon>
        <taxon>Crustacea</taxon>
        <taxon>Multicrustacea</taxon>
        <taxon>Malacostraca</taxon>
        <taxon>Eumalacostraca</taxon>
        <taxon>Eucarida</taxon>
        <taxon>Decapoda</taxon>
        <taxon>Pleocyemata</taxon>
        <taxon>Anomura</taxon>
        <taxon>Galatheoidea</taxon>
        <taxon>Porcellanidae</taxon>
        <taxon>Petrolisthes</taxon>
    </lineage>
</organism>
<dbReference type="AlphaFoldDB" id="A0AAE1PKD7"/>
<comment type="subcellular location">
    <subcellularLocation>
        <location evidence="1 9">Golgi apparatus</location>
        <location evidence="1 9">Golgi stack membrane</location>
        <topology evidence="1 9">Single-pass type II membrane protein</topology>
    </subcellularLocation>
</comment>
<keyword evidence="5 9" id="KW-0735">Signal-anchor</keyword>
<proteinExistence type="inferred from homology"/>
<evidence type="ECO:0000256" key="7">
    <source>
        <dbReference type="ARBA" id="ARBA00023034"/>
    </source>
</evidence>
<keyword evidence="7 9" id="KW-0333">Golgi apparatus</keyword>
<evidence type="ECO:0000313" key="10">
    <source>
        <dbReference type="EMBL" id="KAK4308875.1"/>
    </source>
</evidence>
<evidence type="ECO:0000256" key="3">
    <source>
        <dbReference type="ARBA" id="ARBA00022679"/>
    </source>
</evidence>
<evidence type="ECO:0000256" key="2">
    <source>
        <dbReference type="ARBA" id="ARBA00009239"/>
    </source>
</evidence>
<protein>
    <recommendedName>
        <fullName evidence="9">Hexosyltransferase</fullName>
        <ecNumber evidence="9">2.4.1.-</ecNumber>
    </recommendedName>
</protein>
<evidence type="ECO:0000256" key="9">
    <source>
        <dbReference type="RuleBase" id="RU364016"/>
    </source>
</evidence>
<keyword evidence="4 9" id="KW-0812">Transmembrane</keyword>
<keyword evidence="8 9" id="KW-0472">Membrane</keyword>
<dbReference type="EMBL" id="JAWZYT010001834">
    <property type="protein sequence ID" value="KAK4308875.1"/>
    <property type="molecule type" value="Genomic_DNA"/>
</dbReference>
<dbReference type="Proteomes" id="UP001292094">
    <property type="component" value="Unassembled WGS sequence"/>
</dbReference>
<dbReference type="GO" id="GO:0032580">
    <property type="term" value="C:Golgi cisterna membrane"/>
    <property type="evidence" value="ECO:0007669"/>
    <property type="project" value="UniProtKB-SubCell"/>
</dbReference>
<evidence type="ECO:0000256" key="6">
    <source>
        <dbReference type="ARBA" id="ARBA00022989"/>
    </source>
</evidence>
<dbReference type="Gene3D" id="3.90.550.10">
    <property type="entry name" value="Spore Coat Polysaccharide Biosynthesis Protein SpsA, Chain A"/>
    <property type="match status" value="1"/>
</dbReference>
<evidence type="ECO:0000256" key="1">
    <source>
        <dbReference type="ARBA" id="ARBA00004447"/>
    </source>
</evidence>
<dbReference type="Pfam" id="PF05679">
    <property type="entry name" value="CHGN"/>
    <property type="match status" value="1"/>
</dbReference>
<feature type="transmembrane region" description="Helical" evidence="9">
    <location>
        <begin position="491"/>
        <end position="512"/>
    </location>
</feature>
<gene>
    <name evidence="10" type="ORF">Pmani_019456</name>
</gene>
<dbReference type="InterPro" id="IPR008428">
    <property type="entry name" value="Chond_GalNAc"/>
</dbReference>
<comment type="caution">
    <text evidence="10">The sequence shown here is derived from an EMBL/GenBank/DDBJ whole genome shotgun (WGS) entry which is preliminary data.</text>
</comment>
<dbReference type="InterPro" id="IPR051227">
    <property type="entry name" value="CS_glycosyltransferase"/>
</dbReference>
<evidence type="ECO:0000256" key="4">
    <source>
        <dbReference type="ARBA" id="ARBA00022692"/>
    </source>
</evidence>
<reference evidence="10" key="1">
    <citation type="submission" date="2023-11" db="EMBL/GenBank/DDBJ databases">
        <title>Genome assemblies of two species of porcelain crab, Petrolisthes cinctipes and Petrolisthes manimaculis (Anomura: Porcellanidae).</title>
        <authorList>
            <person name="Angst P."/>
        </authorList>
    </citation>
    <scope>NUCLEOTIDE SEQUENCE</scope>
    <source>
        <strain evidence="10">PB745_02</strain>
        <tissue evidence="10">Gill</tissue>
    </source>
</reference>
<dbReference type="PANTHER" id="PTHR12369">
    <property type="entry name" value="CHONDROITIN SYNTHASE"/>
    <property type="match status" value="1"/>
</dbReference>
<sequence length="520" mass="59326">MDTDGGDGKEVVWGKMEQDLLQPTTDFLHQERKVELTATLDNNNNNNNNTTSDIVTLDPLHPRVPHSLLDHVYFSSYDGSSVYDNREGTGGTTRRRPLRLETLMFDQVRDEAIKFLTTKFQVTYTRKECSDLRYRNLPTVGMEVDVLCRRRSSSPEVDRVTLMMPVRNPRVVFHSRPTTASLPTAASINIVMPLEGRIDTLRLFLENLQQVIKESHLHLGLTVVYFEDGKSEAARTTLQEAASHTPDLVTHFLLLQPQQFSRSRALKEGVEKSNVTAPVVFLCDVDVLFTSTFLHRCLATPVRGKQVFFPMVFSQYNPELVYALHGRRQPPPLQTLSVQDNEGFWRVWGHGSTQPPAMPSPGMMCVYKSDFLAINGFNPSKTGWGGEDLNFLSKTAARRFKIVRSLDYGLFHHYHPKDCSQAGKGQSWPCAKLRAMSEASSLSFGLWFFRHQYNSSSWGILREKERWEERVREEQENIQYDIGGFSENTQLALTTLLVLLLLNILLTLHLCLRHLHNAKK</sequence>
<keyword evidence="3 9" id="KW-0808">Transferase</keyword>
<dbReference type="EC" id="2.4.1.-" evidence="9"/>